<evidence type="ECO:0000313" key="1">
    <source>
        <dbReference type="EMBL" id="NLS13356.1"/>
    </source>
</evidence>
<dbReference type="RefSeq" id="WP_168836448.1">
    <property type="nucleotide sequence ID" value="NZ_JABAIK010000009.1"/>
</dbReference>
<protein>
    <submittedName>
        <fullName evidence="1">Uncharacterized protein</fullName>
    </submittedName>
</protein>
<dbReference type="Proteomes" id="UP000535589">
    <property type="component" value="Unassembled WGS sequence"/>
</dbReference>
<reference evidence="1 2" key="1">
    <citation type="submission" date="2020-04" db="EMBL/GenBank/DDBJ databases">
        <title>Vibrio sp. SM6, a novel species isolated from seawater.</title>
        <authorList>
            <person name="Wang X."/>
        </authorList>
    </citation>
    <scope>NUCLEOTIDE SEQUENCE [LARGE SCALE GENOMIC DNA]</scope>
    <source>
        <strain evidence="1 2">SM6</strain>
    </source>
</reference>
<keyword evidence="2" id="KW-1185">Reference proteome</keyword>
<name>A0A7X8TR90_9VIBR</name>
<dbReference type="AlphaFoldDB" id="A0A7X8TR90"/>
<organism evidence="1 2">
    <name type="scientific">Vibrio agarilyticus</name>
    <dbReference type="NCBI Taxonomy" id="2726741"/>
    <lineage>
        <taxon>Bacteria</taxon>
        <taxon>Pseudomonadati</taxon>
        <taxon>Pseudomonadota</taxon>
        <taxon>Gammaproteobacteria</taxon>
        <taxon>Vibrionales</taxon>
        <taxon>Vibrionaceae</taxon>
        <taxon>Vibrio</taxon>
    </lineage>
</organism>
<accession>A0A7X8TR90</accession>
<evidence type="ECO:0000313" key="2">
    <source>
        <dbReference type="Proteomes" id="UP000535589"/>
    </source>
</evidence>
<gene>
    <name evidence="1" type="ORF">HGP28_10675</name>
</gene>
<dbReference type="EMBL" id="JABAIK010000009">
    <property type="protein sequence ID" value="NLS13356.1"/>
    <property type="molecule type" value="Genomic_DNA"/>
</dbReference>
<proteinExistence type="predicted"/>
<sequence length="154" mass="16621">MDETEFDADVSALEDQPAAAEMGDEWGAIINQIERDEVAALPVELAANEDSYHDADMMSGALSVLFTVAEQATAIISGVDFEFDEKGKQAVTEAALPVLKKHGGKLTAWFGDYVEEGVLALALLSLVYSAKKSIATAQRAQLEEQKRDEKEKAA</sequence>
<comment type="caution">
    <text evidence="1">The sequence shown here is derived from an EMBL/GenBank/DDBJ whole genome shotgun (WGS) entry which is preliminary data.</text>
</comment>